<dbReference type="PROSITE" id="PS51717">
    <property type="entry name" value="G_VLIG"/>
    <property type="match status" value="1"/>
</dbReference>
<proteinExistence type="predicted"/>
<dbReference type="Proteomes" id="UP001529510">
    <property type="component" value="Unassembled WGS sequence"/>
</dbReference>
<dbReference type="AlphaFoldDB" id="A0ABD0NXZ1"/>
<gene>
    <name evidence="2" type="ORF">M9458_038598</name>
</gene>
<dbReference type="InterPro" id="IPR027417">
    <property type="entry name" value="P-loop_NTPase"/>
</dbReference>
<feature type="non-terminal residue" evidence="2">
    <location>
        <position position="1"/>
    </location>
</feature>
<sequence length="279" mass="31987">EFKAVGNRLSSTQCSEFSLLGAFMLLIGVSEEFRSELQCDYILVIDTEGLKSPEMAKLDNSYEHDNELATVVVGLSDLTIVNIAMENATEMKDTLQIVVHAFLRMKEVGKKPCCHFVHQNTAGVAVHRNILKERKILLQQLDEITQAAARMEKVGNNKKFTDILEYDVDKNNWYIPGLWLGVAPMAPVSTSYSEEASKLKDGILDIFKASKVSAQNFLEFEEWIRSLWKAVQFENFIFSFRNTLVAEAYSKLCVEYNKWEWAFRKYMTGWYTKSETKIT</sequence>
<dbReference type="Gene3D" id="3.40.50.300">
    <property type="entry name" value="P-loop containing nucleotide triphosphate hydrolases"/>
    <property type="match status" value="1"/>
</dbReference>
<dbReference type="Pfam" id="PF25683">
    <property type="entry name" value="URGCP_GTPase"/>
    <property type="match status" value="1"/>
</dbReference>
<dbReference type="PANTHER" id="PTHR14819:SF9">
    <property type="entry name" value="UP-REGULATOR OF CELL PROLIFERATION-LIKE"/>
    <property type="match status" value="1"/>
</dbReference>
<protein>
    <recommendedName>
        <fullName evidence="1">VLIG-type G domain-containing protein</fullName>
    </recommendedName>
</protein>
<feature type="domain" description="VLIG-type G" evidence="1">
    <location>
        <begin position="1"/>
        <end position="225"/>
    </location>
</feature>
<organism evidence="2 3">
    <name type="scientific">Cirrhinus mrigala</name>
    <name type="common">Mrigala</name>
    <dbReference type="NCBI Taxonomy" id="683832"/>
    <lineage>
        <taxon>Eukaryota</taxon>
        <taxon>Metazoa</taxon>
        <taxon>Chordata</taxon>
        <taxon>Craniata</taxon>
        <taxon>Vertebrata</taxon>
        <taxon>Euteleostomi</taxon>
        <taxon>Actinopterygii</taxon>
        <taxon>Neopterygii</taxon>
        <taxon>Teleostei</taxon>
        <taxon>Ostariophysi</taxon>
        <taxon>Cypriniformes</taxon>
        <taxon>Cyprinidae</taxon>
        <taxon>Labeoninae</taxon>
        <taxon>Labeonini</taxon>
        <taxon>Cirrhinus</taxon>
    </lineage>
</organism>
<keyword evidence="3" id="KW-1185">Reference proteome</keyword>
<evidence type="ECO:0000259" key="1">
    <source>
        <dbReference type="PROSITE" id="PS51717"/>
    </source>
</evidence>
<evidence type="ECO:0000313" key="3">
    <source>
        <dbReference type="Proteomes" id="UP001529510"/>
    </source>
</evidence>
<reference evidence="2 3" key="1">
    <citation type="submission" date="2024-05" db="EMBL/GenBank/DDBJ databases">
        <title>Genome sequencing and assembly of Indian major carp, Cirrhinus mrigala (Hamilton, 1822).</title>
        <authorList>
            <person name="Mohindra V."/>
            <person name="Chowdhury L.M."/>
            <person name="Lal K."/>
            <person name="Jena J.K."/>
        </authorList>
    </citation>
    <scope>NUCLEOTIDE SEQUENCE [LARGE SCALE GENOMIC DNA]</scope>
    <source>
        <strain evidence="2">CM1030</strain>
        <tissue evidence="2">Blood</tissue>
    </source>
</reference>
<name>A0ABD0NXZ1_CIRMR</name>
<dbReference type="Pfam" id="PF25974">
    <property type="entry name" value="URGCP_9th"/>
    <property type="match status" value="1"/>
</dbReference>
<dbReference type="InterPro" id="IPR030383">
    <property type="entry name" value="G_VLIG_dom"/>
</dbReference>
<comment type="caution">
    <text evidence="2">The sequence shown here is derived from an EMBL/GenBank/DDBJ whole genome shotgun (WGS) entry which is preliminary data.</text>
</comment>
<accession>A0ABD0NXZ1</accession>
<evidence type="ECO:0000313" key="2">
    <source>
        <dbReference type="EMBL" id="KAL0166754.1"/>
    </source>
</evidence>
<dbReference type="PANTHER" id="PTHR14819">
    <property type="entry name" value="GTP-BINDING"/>
    <property type="match status" value="1"/>
</dbReference>
<dbReference type="EMBL" id="JAMKFB020000019">
    <property type="protein sequence ID" value="KAL0166754.1"/>
    <property type="molecule type" value="Genomic_DNA"/>
</dbReference>
<feature type="non-terminal residue" evidence="2">
    <location>
        <position position="279"/>
    </location>
</feature>
<dbReference type="SUPFAM" id="SSF52540">
    <property type="entry name" value="P-loop containing nucleoside triphosphate hydrolases"/>
    <property type="match status" value="1"/>
</dbReference>
<dbReference type="InterPro" id="IPR052986">
    <property type="entry name" value="VLIG_GTPase"/>
</dbReference>
<dbReference type="InterPro" id="IPR058641">
    <property type="entry name" value="GVIN1_dom"/>
</dbReference>